<feature type="compositionally biased region" description="Basic and acidic residues" evidence="1">
    <location>
        <begin position="1"/>
        <end position="12"/>
    </location>
</feature>
<feature type="region of interest" description="Disordered" evidence="1">
    <location>
        <begin position="1"/>
        <end position="60"/>
    </location>
</feature>
<dbReference type="EMBL" id="GBRH01162289">
    <property type="protein sequence ID" value="JAE35607.1"/>
    <property type="molecule type" value="Transcribed_RNA"/>
</dbReference>
<accession>A0A0A9HFX2</accession>
<reference evidence="2" key="1">
    <citation type="submission" date="2014-09" db="EMBL/GenBank/DDBJ databases">
        <authorList>
            <person name="Magalhaes I.L.F."/>
            <person name="Oliveira U."/>
            <person name="Santos F.R."/>
            <person name="Vidigal T.H.D.A."/>
            <person name="Brescovit A.D."/>
            <person name="Santos A.J."/>
        </authorList>
    </citation>
    <scope>NUCLEOTIDE SEQUENCE</scope>
    <source>
        <tissue evidence="2">Shoot tissue taken approximately 20 cm above the soil surface</tissue>
    </source>
</reference>
<reference evidence="2" key="2">
    <citation type="journal article" date="2015" name="Data Brief">
        <title>Shoot transcriptome of the giant reed, Arundo donax.</title>
        <authorList>
            <person name="Barrero R.A."/>
            <person name="Guerrero F.D."/>
            <person name="Moolhuijzen P."/>
            <person name="Goolsby J.A."/>
            <person name="Tidwell J."/>
            <person name="Bellgard S.E."/>
            <person name="Bellgard M.I."/>
        </authorList>
    </citation>
    <scope>NUCLEOTIDE SEQUENCE</scope>
    <source>
        <tissue evidence="2">Shoot tissue taken approximately 20 cm above the soil surface</tissue>
    </source>
</reference>
<name>A0A0A9HFX2_ARUDO</name>
<protein>
    <submittedName>
        <fullName evidence="2">Uncharacterized protein</fullName>
    </submittedName>
</protein>
<evidence type="ECO:0000313" key="2">
    <source>
        <dbReference type="EMBL" id="JAE35607.1"/>
    </source>
</evidence>
<sequence length="60" mass="6518">MAGKGSEIREAETAVSLLGSAPGWQKKEAFDASGRAKSGRGEAKERAHCREEEEKEGTRR</sequence>
<organism evidence="2">
    <name type="scientific">Arundo donax</name>
    <name type="common">Giant reed</name>
    <name type="synonym">Donax arundinaceus</name>
    <dbReference type="NCBI Taxonomy" id="35708"/>
    <lineage>
        <taxon>Eukaryota</taxon>
        <taxon>Viridiplantae</taxon>
        <taxon>Streptophyta</taxon>
        <taxon>Embryophyta</taxon>
        <taxon>Tracheophyta</taxon>
        <taxon>Spermatophyta</taxon>
        <taxon>Magnoliopsida</taxon>
        <taxon>Liliopsida</taxon>
        <taxon>Poales</taxon>
        <taxon>Poaceae</taxon>
        <taxon>PACMAD clade</taxon>
        <taxon>Arundinoideae</taxon>
        <taxon>Arundineae</taxon>
        <taxon>Arundo</taxon>
    </lineage>
</organism>
<evidence type="ECO:0000256" key="1">
    <source>
        <dbReference type="SAM" id="MobiDB-lite"/>
    </source>
</evidence>
<feature type="compositionally biased region" description="Basic and acidic residues" evidence="1">
    <location>
        <begin position="39"/>
        <end position="60"/>
    </location>
</feature>
<dbReference type="AlphaFoldDB" id="A0A0A9HFX2"/>
<proteinExistence type="predicted"/>